<protein>
    <submittedName>
        <fullName evidence="2">DUF3500 domain-containing protein</fullName>
    </submittedName>
</protein>
<sequence length="397" mass="42270">MKHGLWILGCLFLATLPAFAHGAPSPSSALATAGDAPTSQTRAAVIAARSFLARFNVHDRAAIQFPFVAQKSGTLARFRRSAPDQPALPVTDAQATAPMERGPGMGPPGGFVGERYGTAVWSNYPVSDVPRPGLQMGRLTPAQHTAALHLLQALLSAQGYQKVRDIMGSDQALADSGTPFASGEAVYTLAIFGEPSATAPWMVQFGGHHLGLNIVIDGPHGVMTPTLTGAQPALYQRDGKTVRVLAGENDKAFALLDLLDTAQRGQAILPYAVKDLVQGPGHDGETLVPEGIRGDALTAAQKQALIDIITEWAGIINDAYAAPRMEEIRAGLDQTWFAWSGPTTHAPGRNGSSYYRIQGPRLLIEFSPQGVGDDPTLHVHTVYRDPTDRYGSRFTLP</sequence>
<dbReference type="InterPro" id="IPR021889">
    <property type="entry name" value="DUF3500"/>
</dbReference>
<name>A0A857FUP6_KOMXY</name>
<feature type="chain" id="PRO_5032938654" evidence="1">
    <location>
        <begin position="21"/>
        <end position="397"/>
    </location>
</feature>
<dbReference type="Pfam" id="PF12006">
    <property type="entry name" value="DUF3500"/>
    <property type="match status" value="1"/>
</dbReference>
<proteinExistence type="predicted"/>
<dbReference type="AlphaFoldDB" id="A0A857FUP6"/>
<feature type="signal peptide" evidence="1">
    <location>
        <begin position="1"/>
        <end position="20"/>
    </location>
</feature>
<evidence type="ECO:0000256" key="1">
    <source>
        <dbReference type="SAM" id="SignalP"/>
    </source>
</evidence>
<dbReference type="EMBL" id="CP041348">
    <property type="protein sequence ID" value="QHC37070.1"/>
    <property type="molecule type" value="Genomic_DNA"/>
</dbReference>
<organism evidence="2 3">
    <name type="scientific">Komagataeibacter xylinus</name>
    <name type="common">Gluconacetobacter xylinus</name>
    <dbReference type="NCBI Taxonomy" id="28448"/>
    <lineage>
        <taxon>Bacteria</taxon>
        <taxon>Pseudomonadati</taxon>
        <taxon>Pseudomonadota</taxon>
        <taxon>Alphaproteobacteria</taxon>
        <taxon>Acetobacterales</taxon>
        <taxon>Acetobacteraceae</taxon>
        <taxon>Komagataeibacter</taxon>
    </lineage>
</organism>
<dbReference type="RefSeq" id="WP_159261638.1">
    <property type="nucleotide sequence ID" value="NZ_CP041348.1"/>
</dbReference>
<accession>A0A857FUP6</accession>
<reference evidence="2 3" key="1">
    <citation type="journal article" date="2020" name="Carbohydr. Polym.">
        <title>Characterization and optimization of production of bacterial cellulose from strain CGMCC 17276 based on whole-genome analysis.</title>
        <authorList>
            <person name="Lu T."/>
            <person name="Gao H."/>
            <person name="Liao B."/>
            <person name="Wu J."/>
            <person name="Zhang W."/>
            <person name="Huang J."/>
            <person name="Liu M."/>
            <person name="Huang J."/>
            <person name="Chang Z."/>
            <person name="Jin M."/>
            <person name="Yi Z."/>
            <person name="Jiang D."/>
        </authorList>
    </citation>
    <scope>NUCLEOTIDE SEQUENCE [LARGE SCALE GENOMIC DNA]</scope>
    <source>
        <strain evidence="2 3">CGMCC 17276</strain>
    </source>
</reference>
<dbReference type="Proteomes" id="UP000464674">
    <property type="component" value="Chromosome"/>
</dbReference>
<keyword evidence="1" id="KW-0732">Signal</keyword>
<evidence type="ECO:0000313" key="3">
    <source>
        <dbReference type="Proteomes" id="UP000464674"/>
    </source>
</evidence>
<dbReference type="PANTHER" id="PTHR37489:SF1">
    <property type="entry name" value="DUF3500 DOMAIN-CONTAINING PROTEIN"/>
    <property type="match status" value="1"/>
</dbReference>
<dbReference type="PANTHER" id="PTHR37489">
    <property type="entry name" value="DUF3500 DOMAIN-CONTAINING PROTEIN"/>
    <property type="match status" value="1"/>
</dbReference>
<dbReference type="OrthoDB" id="581140at2"/>
<evidence type="ECO:0000313" key="2">
    <source>
        <dbReference type="EMBL" id="QHC37070.1"/>
    </source>
</evidence>
<gene>
    <name evidence="2" type="ORF">FMA36_06385</name>
</gene>